<dbReference type="AlphaFoldDB" id="A0AA36H658"/>
<dbReference type="Proteomes" id="UP001176961">
    <property type="component" value="Unassembled WGS sequence"/>
</dbReference>
<gene>
    <name evidence="1" type="ORF">CYNAS_LOCUS16706</name>
</gene>
<organism evidence="1 2">
    <name type="scientific">Cylicocyclus nassatus</name>
    <name type="common">Nematode worm</name>
    <dbReference type="NCBI Taxonomy" id="53992"/>
    <lineage>
        <taxon>Eukaryota</taxon>
        <taxon>Metazoa</taxon>
        <taxon>Ecdysozoa</taxon>
        <taxon>Nematoda</taxon>
        <taxon>Chromadorea</taxon>
        <taxon>Rhabditida</taxon>
        <taxon>Rhabditina</taxon>
        <taxon>Rhabditomorpha</taxon>
        <taxon>Strongyloidea</taxon>
        <taxon>Strongylidae</taxon>
        <taxon>Cylicocyclus</taxon>
    </lineage>
</organism>
<dbReference type="EMBL" id="CATQJL010000316">
    <property type="protein sequence ID" value="CAJ0604723.1"/>
    <property type="molecule type" value="Genomic_DNA"/>
</dbReference>
<evidence type="ECO:0000313" key="2">
    <source>
        <dbReference type="Proteomes" id="UP001176961"/>
    </source>
</evidence>
<keyword evidence="2" id="KW-1185">Reference proteome</keyword>
<accession>A0AA36H658</accession>
<protein>
    <recommendedName>
        <fullName evidence="3">C2H2-type domain-containing protein</fullName>
    </recommendedName>
</protein>
<evidence type="ECO:0000313" key="1">
    <source>
        <dbReference type="EMBL" id="CAJ0604723.1"/>
    </source>
</evidence>
<comment type="caution">
    <text evidence="1">The sequence shown here is derived from an EMBL/GenBank/DDBJ whole genome shotgun (WGS) entry which is preliminary data.</text>
</comment>
<name>A0AA36H658_CYLNA</name>
<reference evidence="1" key="1">
    <citation type="submission" date="2023-07" db="EMBL/GenBank/DDBJ databases">
        <authorList>
            <consortium name="CYATHOMIX"/>
        </authorList>
    </citation>
    <scope>NUCLEOTIDE SEQUENCE</scope>
    <source>
        <strain evidence="1">N/A</strain>
    </source>
</reference>
<evidence type="ECO:0008006" key="3">
    <source>
        <dbReference type="Google" id="ProtNLM"/>
    </source>
</evidence>
<sequence length="277" mass="31439">MDLPGPSKSEILLADVKPYKQSESTSAFGFPEEDVINFINDSQMSQGDARDFMLFLTYSNHLLQATNGSANIDLECGTALITVINQLNGRKASCSRGAEGQANVQSENKQILPLLPLYNSTLSQTNDNLQECKRVFAKHNDAKFYPNIICVICKEWICSRNRRLHIAAHFGYRKYGCSACDFSHTKEIFVETHIRKCHKRMGFVLQKEDPAVERRIEDVCNGSISMTKDFLNGQYNEKTYASYVNICTDRSQIENKERRSRTRVLSAVTEASNRQKL</sequence>
<proteinExistence type="predicted"/>